<dbReference type="Gene3D" id="1.25.40.20">
    <property type="entry name" value="Ankyrin repeat-containing domain"/>
    <property type="match status" value="1"/>
</dbReference>
<feature type="compositionally biased region" description="Polar residues" evidence="4">
    <location>
        <begin position="142"/>
        <end position="156"/>
    </location>
</feature>
<organism evidence="5 6">
    <name type="scientific">Cytospora paraplurivora</name>
    <dbReference type="NCBI Taxonomy" id="2898453"/>
    <lineage>
        <taxon>Eukaryota</taxon>
        <taxon>Fungi</taxon>
        <taxon>Dikarya</taxon>
        <taxon>Ascomycota</taxon>
        <taxon>Pezizomycotina</taxon>
        <taxon>Sordariomycetes</taxon>
        <taxon>Sordariomycetidae</taxon>
        <taxon>Diaporthales</taxon>
        <taxon>Cytosporaceae</taxon>
        <taxon>Cytospora</taxon>
    </lineage>
</organism>
<feature type="region of interest" description="Disordered" evidence="4">
    <location>
        <begin position="129"/>
        <end position="156"/>
    </location>
</feature>
<keyword evidence="6" id="KW-1185">Reference proteome</keyword>
<proteinExistence type="predicted"/>
<dbReference type="PROSITE" id="PS50297">
    <property type="entry name" value="ANK_REP_REGION"/>
    <property type="match status" value="1"/>
</dbReference>
<evidence type="ECO:0000313" key="6">
    <source>
        <dbReference type="Proteomes" id="UP001320245"/>
    </source>
</evidence>
<gene>
    <name evidence="5" type="ORF">SLS53_005643</name>
</gene>
<dbReference type="Pfam" id="PF12796">
    <property type="entry name" value="Ank_2"/>
    <property type="match status" value="1"/>
</dbReference>
<evidence type="ECO:0000313" key="5">
    <source>
        <dbReference type="EMBL" id="KAK7739676.1"/>
    </source>
</evidence>
<dbReference type="InterPro" id="IPR002110">
    <property type="entry name" value="Ankyrin_rpt"/>
</dbReference>
<feature type="repeat" description="ANK" evidence="3">
    <location>
        <begin position="47"/>
        <end position="79"/>
    </location>
</feature>
<evidence type="ECO:0000256" key="1">
    <source>
        <dbReference type="ARBA" id="ARBA00022737"/>
    </source>
</evidence>
<dbReference type="SMART" id="SM00248">
    <property type="entry name" value="ANK"/>
    <property type="match status" value="3"/>
</dbReference>
<reference evidence="5 6" key="1">
    <citation type="journal article" date="2023" name="PLoS ONE">
        <title>Cytospora paraplurivora sp. nov. isolated from orchards with fruit tree decline syndrome in Ontario, Canada.</title>
        <authorList>
            <person name="Ilyukhin E."/>
            <person name="Nguyen H.D.T."/>
            <person name="Castle A.J."/>
            <person name="Ellouze W."/>
        </authorList>
    </citation>
    <scope>NUCLEOTIDE SEQUENCE [LARGE SCALE GENOMIC DNA]</scope>
    <source>
        <strain evidence="5 6">FDS-564</strain>
    </source>
</reference>
<dbReference type="PANTHER" id="PTHR24171">
    <property type="entry name" value="ANKYRIN REPEAT DOMAIN-CONTAINING PROTEIN 39-RELATED"/>
    <property type="match status" value="1"/>
</dbReference>
<accession>A0AAN9YE64</accession>
<name>A0AAN9YE64_9PEZI</name>
<dbReference type="Proteomes" id="UP001320245">
    <property type="component" value="Unassembled WGS sequence"/>
</dbReference>
<dbReference type="InterPro" id="IPR036770">
    <property type="entry name" value="Ankyrin_rpt-contain_sf"/>
</dbReference>
<comment type="caution">
    <text evidence="5">The sequence shown here is derived from an EMBL/GenBank/DDBJ whole genome shotgun (WGS) entry which is preliminary data.</text>
</comment>
<dbReference type="SUPFAM" id="SSF48403">
    <property type="entry name" value="Ankyrin repeat"/>
    <property type="match status" value="1"/>
</dbReference>
<evidence type="ECO:0000256" key="3">
    <source>
        <dbReference type="PROSITE-ProRule" id="PRU00023"/>
    </source>
</evidence>
<dbReference type="EMBL" id="JAJSPL020000022">
    <property type="protein sequence ID" value="KAK7739676.1"/>
    <property type="molecule type" value="Genomic_DNA"/>
</dbReference>
<dbReference type="PROSITE" id="PS50088">
    <property type="entry name" value="ANK_REPEAT"/>
    <property type="match status" value="1"/>
</dbReference>
<dbReference type="AlphaFoldDB" id="A0AAN9YE64"/>
<sequence>MSNTGSSLPPEALELATRMYNAARDGNIELLQQAVLAGLPPNMTNEKGDTLLMLAAYYGHAGVVKFLIQHGADPNRLNDRLQSPLAGAVFKKEDHVIEVLLEGGADPEYGTPSALECIKIFKQEEKWQSKFESAPGRGKAGSDQSSEGQKDPNQSQ</sequence>
<keyword evidence="2 3" id="KW-0040">ANK repeat</keyword>
<keyword evidence="1" id="KW-0677">Repeat</keyword>
<evidence type="ECO:0000256" key="2">
    <source>
        <dbReference type="ARBA" id="ARBA00023043"/>
    </source>
</evidence>
<protein>
    <recommendedName>
        <fullName evidence="7">Ankyrin-like protein</fullName>
    </recommendedName>
</protein>
<evidence type="ECO:0008006" key="7">
    <source>
        <dbReference type="Google" id="ProtNLM"/>
    </source>
</evidence>
<evidence type="ECO:0000256" key="4">
    <source>
        <dbReference type="SAM" id="MobiDB-lite"/>
    </source>
</evidence>